<evidence type="ECO:0000313" key="1">
    <source>
        <dbReference type="EMBL" id="CAH2404520.1"/>
    </source>
</evidence>
<sequence length="105" mass="11228">MLRQQFVCDFVSAACLFLLCAGSCAMKSLMVLFAPTTRRRGGFFVEGSAPSILLNAFGHIGRVGGGLAGGVILSSHGGTTRFSMEKVSRRRPNNTSFKCNGIFSF</sequence>
<accession>A0ABN8K2N2</accession>
<name>A0ABN8K2N2_9HYPH</name>
<dbReference type="EMBL" id="CAKXZS010000030">
    <property type="protein sequence ID" value="CAH2404520.1"/>
    <property type="molecule type" value="Genomic_DNA"/>
</dbReference>
<organism evidence="1 2">
    <name type="scientific">Mesorhizobium ventifaucium</name>
    <dbReference type="NCBI Taxonomy" id="666020"/>
    <lineage>
        <taxon>Bacteria</taxon>
        <taxon>Pseudomonadati</taxon>
        <taxon>Pseudomonadota</taxon>
        <taxon>Alphaproteobacteria</taxon>
        <taxon>Hyphomicrobiales</taxon>
        <taxon>Phyllobacteriaceae</taxon>
        <taxon>Mesorhizobium</taxon>
    </lineage>
</organism>
<evidence type="ECO:0000313" key="2">
    <source>
        <dbReference type="Proteomes" id="UP001152604"/>
    </source>
</evidence>
<proteinExistence type="predicted"/>
<gene>
    <name evidence="1" type="ORF">MES4922_360140</name>
</gene>
<keyword evidence="2" id="KW-1185">Reference proteome</keyword>
<dbReference type="Proteomes" id="UP001152604">
    <property type="component" value="Unassembled WGS sequence"/>
</dbReference>
<comment type="caution">
    <text evidence="1">The sequence shown here is derived from an EMBL/GenBank/DDBJ whole genome shotgun (WGS) entry which is preliminary data.</text>
</comment>
<reference evidence="1" key="1">
    <citation type="submission" date="2022-03" db="EMBL/GenBank/DDBJ databases">
        <authorList>
            <person name="Brunel B."/>
        </authorList>
    </citation>
    <scope>NUCLEOTIDE SEQUENCE</scope>
    <source>
        <strain evidence="1">STM4922sample</strain>
    </source>
</reference>
<protein>
    <recommendedName>
        <fullName evidence="3">Secreted protein</fullName>
    </recommendedName>
</protein>
<evidence type="ECO:0008006" key="3">
    <source>
        <dbReference type="Google" id="ProtNLM"/>
    </source>
</evidence>